<dbReference type="RefSeq" id="WP_085518892.1">
    <property type="nucleotide sequence ID" value="NZ_FXAW01000009.1"/>
</dbReference>
<dbReference type="InterPro" id="IPR001977">
    <property type="entry name" value="Depp_CoAkinase"/>
</dbReference>
<dbReference type="GO" id="GO:0005737">
    <property type="term" value="C:cytoplasm"/>
    <property type="evidence" value="ECO:0007669"/>
    <property type="project" value="UniProtKB-SubCell"/>
</dbReference>
<comment type="pathway">
    <text evidence="5">Cofactor biosynthesis; coenzyme A biosynthesis; CoA from (R)-pantothenate: step 5/5.</text>
</comment>
<evidence type="ECO:0000256" key="5">
    <source>
        <dbReference type="HAMAP-Rule" id="MF_00376"/>
    </source>
</evidence>
<evidence type="ECO:0000313" key="7">
    <source>
        <dbReference type="EMBL" id="SMG50913.1"/>
    </source>
</evidence>
<keyword evidence="8" id="KW-1185">Reference proteome</keyword>
<dbReference type="Gene3D" id="3.40.50.300">
    <property type="entry name" value="P-loop containing nucleotide triphosphate hydrolases"/>
    <property type="match status" value="1"/>
</dbReference>
<proteinExistence type="inferred from homology"/>
<dbReference type="NCBIfam" id="TIGR00152">
    <property type="entry name" value="dephospho-CoA kinase"/>
    <property type="match status" value="1"/>
</dbReference>
<keyword evidence="5 7" id="KW-0418">Kinase</keyword>
<dbReference type="UniPathway" id="UPA00241">
    <property type="reaction ID" value="UER00356"/>
</dbReference>
<dbReference type="SUPFAM" id="SSF52540">
    <property type="entry name" value="P-loop containing nucleoside triphosphate hydrolases"/>
    <property type="match status" value="1"/>
</dbReference>
<dbReference type="HAMAP" id="MF_00376">
    <property type="entry name" value="Dephospho_CoA_kinase"/>
    <property type="match status" value="1"/>
</dbReference>
<name>A0A1X7LBY9_9BACT</name>
<comment type="subcellular location">
    <subcellularLocation>
        <location evidence="5">Cytoplasm</location>
    </subcellularLocation>
</comment>
<evidence type="ECO:0000256" key="4">
    <source>
        <dbReference type="ARBA" id="ARBA00022993"/>
    </source>
</evidence>
<dbReference type="Proteomes" id="UP000193804">
    <property type="component" value="Unassembled WGS sequence"/>
</dbReference>
<evidence type="ECO:0000256" key="2">
    <source>
        <dbReference type="ARBA" id="ARBA00022741"/>
    </source>
</evidence>
<dbReference type="AlphaFoldDB" id="A0A1X7LBY9"/>
<dbReference type="EC" id="2.7.1.24" evidence="5 6"/>
<dbReference type="GO" id="GO:0015937">
    <property type="term" value="P:coenzyme A biosynthetic process"/>
    <property type="evidence" value="ECO:0007669"/>
    <property type="project" value="UniProtKB-UniRule"/>
</dbReference>
<comment type="function">
    <text evidence="5">Catalyzes the phosphorylation of the 3'-hydroxyl group of dephosphocoenzyme A to form coenzyme A.</text>
</comment>
<comment type="catalytic activity">
    <reaction evidence="5">
        <text>3'-dephospho-CoA + ATP = ADP + CoA + H(+)</text>
        <dbReference type="Rhea" id="RHEA:18245"/>
        <dbReference type="ChEBI" id="CHEBI:15378"/>
        <dbReference type="ChEBI" id="CHEBI:30616"/>
        <dbReference type="ChEBI" id="CHEBI:57287"/>
        <dbReference type="ChEBI" id="CHEBI:57328"/>
        <dbReference type="ChEBI" id="CHEBI:456216"/>
        <dbReference type="EC" id="2.7.1.24"/>
    </reaction>
</comment>
<keyword evidence="4 5" id="KW-0173">Coenzyme A biosynthesis</keyword>
<keyword evidence="5" id="KW-0808">Transferase</keyword>
<dbReference type="PANTHER" id="PTHR10695">
    <property type="entry name" value="DEPHOSPHO-COA KINASE-RELATED"/>
    <property type="match status" value="1"/>
</dbReference>
<keyword evidence="5" id="KW-0963">Cytoplasm</keyword>
<dbReference type="CDD" id="cd02022">
    <property type="entry name" value="DPCK"/>
    <property type="match status" value="1"/>
</dbReference>
<evidence type="ECO:0000313" key="8">
    <source>
        <dbReference type="Proteomes" id="UP000193804"/>
    </source>
</evidence>
<evidence type="ECO:0000256" key="3">
    <source>
        <dbReference type="ARBA" id="ARBA00022840"/>
    </source>
</evidence>
<feature type="binding site" evidence="5">
    <location>
        <begin position="11"/>
        <end position="16"/>
    </location>
    <ligand>
        <name>ATP</name>
        <dbReference type="ChEBI" id="CHEBI:30616"/>
    </ligand>
</feature>
<gene>
    <name evidence="5" type="primary">coaE</name>
    <name evidence="7" type="ORF">SAMN05661096_03769</name>
</gene>
<sequence length="195" mass="22197">MKKIGITGGIGAGKSLICEVFQLLGTPNYPADSRAKWLQSNDPELKAKIAFHFGKEAYFDNGELNREYLSKEVFGNDDKLELLNRLVHPAVADDFKNWCSSHANKPYILKEAALLFETGSYKQLDATINVHASHEIRLKRTLERDPQRTPESVEAIMKKQLSDDERLELADYVIFNDESRSVIKQVIDLHHLLTK</sequence>
<evidence type="ECO:0000256" key="1">
    <source>
        <dbReference type="ARBA" id="ARBA00009018"/>
    </source>
</evidence>
<dbReference type="PANTHER" id="PTHR10695:SF46">
    <property type="entry name" value="BIFUNCTIONAL COENZYME A SYNTHASE-RELATED"/>
    <property type="match status" value="1"/>
</dbReference>
<dbReference type="STRING" id="1028.SAMN05661096_03769"/>
<dbReference type="EMBL" id="FXAW01000009">
    <property type="protein sequence ID" value="SMG50913.1"/>
    <property type="molecule type" value="Genomic_DNA"/>
</dbReference>
<organism evidence="7 8">
    <name type="scientific">Marivirga sericea</name>
    <dbReference type="NCBI Taxonomy" id="1028"/>
    <lineage>
        <taxon>Bacteria</taxon>
        <taxon>Pseudomonadati</taxon>
        <taxon>Bacteroidota</taxon>
        <taxon>Cytophagia</taxon>
        <taxon>Cytophagales</taxon>
        <taxon>Marivirgaceae</taxon>
        <taxon>Marivirga</taxon>
    </lineage>
</organism>
<dbReference type="InterPro" id="IPR027417">
    <property type="entry name" value="P-loop_NTPase"/>
</dbReference>
<evidence type="ECO:0000256" key="6">
    <source>
        <dbReference type="NCBIfam" id="TIGR00152"/>
    </source>
</evidence>
<accession>A0A1X7LBY9</accession>
<keyword evidence="2 5" id="KW-0547">Nucleotide-binding</keyword>
<dbReference type="GO" id="GO:0005524">
    <property type="term" value="F:ATP binding"/>
    <property type="evidence" value="ECO:0007669"/>
    <property type="project" value="UniProtKB-UniRule"/>
</dbReference>
<protein>
    <recommendedName>
        <fullName evidence="5 6">Dephospho-CoA kinase</fullName>
        <ecNumber evidence="5 6">2.7.1.24</ecNumber>
    </recommendedName>
    <alternativeName>
        <fullName evidence="5">Dephosphocoenzyme A kinase</fullName>
    </alternativeName>
</protein>
<keyword evidence="3 5" id="KW-0067">ATP-binding</keyword>
<dbReference type="PROSITE" id="PS51219">
    <property type="entry name" value="DPCK"/>
    <property type="match status" value="1"/>
</dbReference>
<dbReference type="GO" id="GO:0004140">
    <property type="term" value="F:dephospho-CoA kinase activity"/>
    <property type="evidence" value="ECO:0007669"/>
    <property type="project" value="UniProtKB-UniRule"/>
</dbReference>
<reference evidence="8" key="1">
    <citation type="submission" date="2017-04" db="EMBL/GenBank/DDBJ databases">
        <authorList>
            <person name="Varghese N."/>
            <person name="Submissions S."/>
        </authorList>
    </citation>
    <scope>NUCLEOTIDE SEQUENCE [LARGE SCALE GENOMIC DNA]</scope>
    <source>
        <strain evidence="8">DSM 4125</strain>
    </source>
</reference>
<dbReference type="Pfam" id="PF01121">
    <property type="entry name" value="CoaE"/>
    <property type="match status" value="1"/>
</dbReference>
<dbReference type="OrthoDB" id="9812943at2"/>
<comment type="similarity">
    <text evidence="1 5">Belongs to the CoaE family.</text>
</comment>